<evidence type="ECO:0000256" key="1">
    <source>
        <dbReference type="ARBA" id="ARBA00009219"/>
    </source>
</evidence>
<evidence type="ECO:0000313" key="4">
    <source>
        <dbReference type="EMBL" id="QDT60309.1"/>
    </source>
</evidence>
<keyword evidence="4" id="KW-0413">Isomerase</keyword>
<dbReference type="Proteomes" id="UP000315003">
    <property type="component" value="Chromosome"/>
</dbReference>
<keyword evidence="5" id="KW-1185">Reference proteome</keyword>
<keyword evidence="2" id="KW-0560">Oxidoreductase</keyword>
<protein>
    <submittedName>
        <fullName evidence="4">3 beta-hydroxysteroid dehydrogenase/Delta 5--&gt;4-isomerase</fullName>
    </submittedName>
</protein>
<dbReference type="PANTHER" id="PTHR43245">
    <property type="entry name" value="BIFUNCTIONAL POLYMYXIN RESISTANCE PROTEIN ARNA"/>
    <property type="match status" value="1"/>
</dbReference>
<dbReference type="Gene3D" id="3.40.50.720">
    <property type="entry name" value="NAD(P)-binding Rossmann-like Domain"/>
    <property type="match status" value="1"/>
</dbReference>
<proteinExistence type="inferred from homology"/>
<feature type="domain" description="3-beta hydroxysteroid dehydrogenase/isomerase" evidence="3">
    <location>
        <begin position="4"/>
        <end position="256"/>
    </location>
</feature>
<dbReference type="InterPro" id="IPR050177">
    <property type="entry name" value="Lipid_A_modif_metabolic_enz"/>
</dbReference>
<dbReference type="Pfam" id="PF01073">
    <property type="entry name" value="3Beta_HSD"/>
    <property type="match status" value="1"/>
</dbReference>
<dbReference type="RefSeq" id="WP_145272817.1">
    <property type="nucleotide sequence ID" value="NZ_CP036272.1"/>
</dbReference>
<gene>
    <name evidence="4" type="ORF">SV7mr_28290</name>
</gene>
<accession>A0A517SW01</accession>
<dbReference type="InterPro" id="IPR002225">
    <property type="entry name" value="3Beta_OHSteriod_DH/Estase"/>
</dbReference>
<organism evidence="4 5">
    <name type="scientific">Stieleria bergensis</name>
    <dbReference type="NCBI Taxonomy" id="2528025"/>
    <lineage>
        <taxon>Bacteria</taxon>
        <taxon>Pseudomonadati</taxon>
        <taxon>Planctomycetota</taxon>
        <taxon>Planctomycetia</taxon>
        <taxon>Pirellulales</taxon>
        <taxon>Pirellulaceae</taxon>
        <taxon>Stieleria</taxon>
    </lineage>
</organism>
<dbReference type="InterPro" id="IPR036291">
    <property type="entry name" value="NAD(P)-bd_dom_sf"/>
</dbReference>
<comment type="similarity">
    <text evidence="1">Belongs to the 3-beta-HSD family.</text>
</comment>
<evidence type="ECO:0000313" key="5">
    <source>
        <dbReference type="Proteomes" id="UP000315003"/>
    </source>
</evidence>
<dbReference type="OrthoDB" id="9811743at2"/>
<sequence length="333" mass="36392">MRVLVTGPAGFLGGEIVDQLLQRGDTVVGVSRGQYPELSAKGVDYHQGDLCDPQVVQSVCRDVDAVIHTAAIAGVWGDYERFYQINTQATLNLIEACRQQAIGQLVFTSSPSVTFDGQDQKGVDESVPYPTKWLCAYPATKALAEQAVLQAHEPGRLNTCALRPHLVWGENDPHLLARVIDRAGSGKLKIVGDGKNLIDTVHVINAAAAHLDALDALVQRPDVAGGRAYFIAQDEPVNCWDWIATICKLGKVKPPSRRVPLSVAYSAGWMLETVYRVLGRQQEPLMTRFVAAQLAKDHYFDISAAKERLGYKVCISMQEGLERLEAAWAASDI</sequence>
<dbReference type="PANTHER" id="PTHR43245:SF51">
    <property type="entry name" value="SHORT CHAIN DEHYDROGENASE_REDUCTASE FAMILY 42E, MEMBER 2"/>
    <property type="match status" value="1"/>
</dbReference>
<dbReference type="EMBL" id="CP036272">
    <property type="protein sequence ID" value="QDT60309.1"/>
    <property type="molecule type" value="Genomic_DNA"/>
</dbReference>
<evidence type="ECO:0000259" key="3">
    <source>
        <dbReference type="Pfam" id="PF01073"/>
    </source>
</evidence>
<dbReference type="AlphaFoldDB" id="A0A517SW01"/>
<dbReference type="SUPFAM" id="SSF51735">
    <property type="entry name" value="NAD(P)-binding Rossmann-fold domains"/>
    <property type="match status" value="1"/>
</dbReference>
<evidence type="ECO:0000256" key="2">
    <source>
        <dbReference type="ARBA" id="ARBA00023002"/>
    </source>
</evidence>
<dbReference type="GO" id="GO:0016616">
    <property type="term" value="F:oxidoreductase activity, acting on the CH-OH group of donors, NAD or NADP as acceptor"/>
    <property type="evidence" value="ECO:0007669"/>
    <property type="project" value="InterPro"/>
</dbReference>
<reference evidence="4 5" key="1">
    <citation type="submission" date="2019-02" db="EMBL/GenBank/DDBJ databases">
        <title>Deep-cultivation of Planctomycetes and their phenomic and genomic characterization uncovers novel biology.</title>
        <authorList>
            <person name="Wiegand S."/>
            <person name="Jogler M."/>
            <person name="Boedeker C."/>
            <person name="Pinto D."/>
            <person name="Vollmers J."/>
            <person name="Rivas-Marin E."/>
            <person name="Kohn T."/>
            <person name="Peeters S.H."/>
            <person name="Heuer A."/>
            <person name="Rast P."/>
            <person name="Oberbeckmann S."/>
            <person name="Bunk B."/>
            <person name="Jeske O."/>
            <person name="Meyerdierks A."/>
            <person name="Storesund J.E."/>
            <person name="Kallscheuer N."/>
            <person name="Luecker S."/>
            <person name="Lage O.M."/>
            <person name="Pohl T."/>
            <person name="Merkel B.J."/>
            <person name="Hornburger P."/>
            <person name="Mueller R.-W."/>
            <person name="Bruemmer F."/>
            <person name="Labrenz M."/>
            <person name="Spormann A.M."/>
            <person name="Op den Camp H."/>
            <person name="Overmann J."/>
            <person name="Amann R."/>
            <person name="Jetten M.S.M."/>
            <person name="Mascher T."/>
            <person name="Medema M.H."/>
            <person name="Devos D.P."/>
            <person name="Kaster A.-K."/>
            <person name="Ovreas L."/>
            <person name="Rohde M."/>
            <person name="Galperin M.Y."/>
            <person name="Jogler C."/>
        </authorList>
    </citation>
    <scope>NUCLEOTIDE SEQUENCE [LARGE SCALE GENOMIC DNA]</scope>
    <source>
        <strain evidence="4 5">SV_7m_r</strain>
    </source>
</reference>
<dbReference type="GO" id="GO:0006694">
    <property type="term" value="P:steroid biosynthetic process"/>
    <property type="evidence" value="ECO:0007669"/>
    <property type="project" value="InterPro"/>
</dbReference>
<dbReference type="GO" id="GO:0016853">
    <property type="term" value="F:isomerase activity"/>
    <property type="evidence" value="ECO:0007669"/>
    <property type="project" value="UniProtKB-KW"/>
</dbReference>
<name>A0A517SW01_9BACT</name>